<dbReference type="EMBL" id="BGPR01042209">
    <property type="protein sequence ID" value="GBO18613.1"/>
    <property type="molecule type" value="Genomic_DNA"/>
</dbReference>
<proteinExistence type="predicted"/>
<evidence type="ECO:0000256" key="1">
    <source>
        <dbReference type="SAM" id="MobiDB-lite"/>
    </source>
</evidence>
<keyword evidence="3" id="KW-1185">Reference proteome</keyword>
<comment type="caution">
    <text evidence="2">The sequence shown here is derived from an EMBL/GenBank/DDBJ whole genome shotgun (WGS) entry which is preliminary data.</text>
</comment>
<evidence type="ECO:0000313" key="3">
    <source>
        <dbReference type="Proteomes" id="UP000499080"/>
    </source>
</evidence>
<name>A0A4Y2V096_ARAVE</name>
<sequence>MTRAPPSPIFCATPAGDRLERYVRSILFFYPRLGWVPLLTCGAQPNSQPIRGYQNRPLSVQEAPYTADLQGNRVSILEPSRPRSRDLTTRPPQPPLFGLGEI</sequence>
<gene>
    <name evidence="2" type="ORF">AVEN_128858_1</name>
</gene>
<protein>
    <submittedName>
        <fullName evidence="2">Uncharacterized protein</fullName>
    </submittedName>
</protein>
<feature type="region of interest" description="Disordered" evidence="1">
    <location>
        <begin position="77"/>
        <end position="102"/>
    </location>
</feature>
<dbReference type="AlphaFoldDB" id="A0A4Y2V096"/>
<dbReference type="OrthoDB" id="1099063at2759"/>
<evidence type="ECO:0000313" key="2">
    <source>
        <dbReference type="EMBL" id="GBO18613.1"/>
    </source>
</evidence>
<organism evidence="2 3">
    <name type="scientific">Araneus ventricosus</name>
    <name type="common">Orbweaver spider</name>
    <name type="synonym">Epeira ventricosa</name>
    <dbReference type="NCBI Taxonomy" id="182803"/>
    <lineage>
        <taxon>Eukaryota</taxon>
        <taxon>Metazoa</taxon>
        <taxon>Ecdysozoa</taxon>
        <taxon>Arthropoda</taxon>
        <taxon>Chelicerata</taxon>
        <taxon>Arachnida</taxon>
        <taxon>Araneae</taxon>
        <taxon>Araneomorphae</taxon>
        <taxon>Entelegynae</taxon>
        <taxon>Araneoidea</taxon>
        <taxon>Araneidae</taxon>
        <taxon>Araneus</taxon>
    </lineage>
</organism>
<dbReference type="Proteomes" id="UP000499080">
    <property type="component" value="Unassembled WGS sequence"/>
</dbReference>
<reference evidence="2 3" key="1">
    <citation type="journal article" date="2019" name="Sci. Rep.">
        <title>Orb-weaving spider Araneus ventricosus genome elucidates the spidroin gene catalogue.</title>
        <authorList>
            <person name="Kono N."/>
            <person name="Nakamura H."/>
            <person name="Ohtoshi R."/>
            <person name="Moran D.A.P."/>
            <person name="Shinohara A."/>
            <person name="Yoshida Y."/>
            <person name="Fujiwara M."/>
            <person name="Mori M."/>
            <person name="Tomita M."/>
            <person name="Arakawa K."/>
        </authorList>
    </citation>
    <scope>NUCLEOTIDE SEQUENCE [LARGE SCALE GENOMIC DNA]</scope>
</reference>
<accession>A0A4Y2V096</accession>